<feature type="compositionally biased region" description="Low complexity" evidence="2">
    <location>
        <begin position="302"/>
        <end position="331"/>
    </location>
</feature>
<dbReference type="Proteomes" id="UP000320333">
    <property type="component" value="Unassembled WGS sequence"/>
</dbReference>
<comment type="similarity">
    <text evidence="1">Belongs to the avfA family.</text>
</comment>
<dbReference type="PANTHER" id="PTHR43355">
    <property type="entry name" value="FLAVIN REDUCTASE (NADPH)"/>
    <property type="match status" value="1"/>
</dbReference>
<evidence type="ECO:0000313" key="5">
    <source>
        <dbReference type="EMBL" id="TPX74532.1"/>
    </source>
</evidence>
<evidence type="ECO:0000313" key="6">
    <source>
        <dbReference type="Proteomes" id="UP000320333"/>
    </source>
</evidence>
<reference evidence="5 6" key="1">
    <citation type="journal article" date="2019" name="Sci. Rep.">
        <title>Comparative genomics of chytrid fungi reveal insights into the obligate biotrophic and pathogenic lifestyle of Synchytrium endobioticum.</title>
        <authorList>
            <person name="van de Vossenberg B.T.L.H."/>
            <person name="Warris S."/>
            <person name="Nguyen H.D.T."/>
            <person name="van Gent-Pelzer M.P.E."/>
            <person name="Joly D.L."/>
            <person name="van de Geest H.C."/>
            <person name="Bonants P.J.M."/>
            <person name="Smith D.S."/>
            <person name="Levesque C.A."/>
            <person name="van der Lee T.A.J."/>
        </authorList>
    </citation>
    <scope>NUCLEOTIDE SEQUENCE [LARGE SCALE GENOMIC DNA]</scope>
    <source>
        <strain evidence="5 6">CBS 675.73</strain>
    </source>
</reference>
<dbReference type="PROSITE" id="PS01159">
    <property type="entry name" value="WW_DOMAIN_1"/>
    <property type="match status" value="1"/>
</dbReference>
<dbReference type="InterPro" id="IPR036291">
    <property type="entry name" value="NAD(P)-bd_dom_sf"/>
</dbReference>
<dbReference type="InterPro" id="IPR051606">
    <property type="entry name" value="Polyketide_Oxido-like"/>
</dbReference>
<gene>
    <name evidence="5" type="ORF">CcCBS67573_g04197</name>
</gene>
<dbReference type="Gene3D" id="3.40.50.720">
    <property type="entry name" value="NAD(P)-binding Rossmann-like Domain"/>
    <property type="match status" value="1"/>
</dbReference>
<dbReference type="OrthoDB" id="10254221at2759"/>
<dbReference type="SUPFAM" id="SSF51735">
    <property type="entry name" value="NAD(P)-binding Rossmann-fold domains"/>
    <property type="match status" value="1"/>
</dbReference>
<dbReference type="STRING" id="246404.A0A507FEI0"/>
<evidence type="ECO:0000256" key="2">
    <source>
        <dbReference type="SAM" id="MobiDB-lite"/>
    </source>
</evidence>
<feature type="domain" description="WW" evidence="4">
    <location>
        <begin position="275"/>
        <end position="302"/>
    </location>
</feature>
<feature type="compositionally biased region" description="Low complexity" evidence="2">
    <location>
        <begin position="539"/>
        <end position="582"/>
    </location>
</feature>
<accession>A0A507FEI0</accession>
<dbReference type="GO" id="GO:0016646">
    <property type="term" value="F:oxidoreductase activity, acting on the CH-NH group of donors, NAD or NADP as acceptor"/>
    <property type="evidence" value="ECO:0007669"/>
    <property type="project" value="TreeGrafter"/>
</dbReference>
<sequence>MTDLFRQKHTIAVFETQTKAGSQIVQVALSKGHKVHALVADAATLAAEWKSHKHFSATAGKLTDADVVAGLLTGADVAVIAGGSEDPSGVARAVGAVTRAVNAGKAASLKHIYLVSSAGAGANAGMFARAMNGDLINAERAVASLAEKHTNIKFTVFRPPTLIDTDKSNDVFVFDELAQKSLPTVSNQVSYGGLADAVLEIVETQPRFVNKTAGINSKTTLVARVDSRTELWKTFVKHSGKIIVGSALVIAGLAFLAKKRSISSASHSNMDASVWTKHYDERYGSYYYSHPVHGSRWDDPALSEGAAASSSSSSHSNGTAGASGDASAVPSAAPPSYSPSQATSSHPADDISQLKKALARKDADIEMVALASPLTADLSKNAALVAGQGTDTDAHKQQATNLDATSKGDFQAGFAASSVGAAGYYSAQQQQHTYQQQSTTSYNSYNSYNSSQAAYPLAAIPQSSYKTSPAQQSASQVQQTSPNPSMAGLYAPISAYPPAPESSFSSVSHQTTPLNDDDAYFAGLPAGAKRVSYASSSANASPAAATSPGPSRLSQTPFAAASAAPPSGTPSKSASTPSISSANQNDEDEYYSRLPIGTKRISYNTHGSSEDTKALLSPSGGKYGTNQDPKKPYPVSPQSASQPLSRRERRRMEETDRRYCCCFRTRGGCCFFSLSLTFLILAGLGIFGFFFWPRIPTIDISEPYVAPNVAPLTVSGSLLTATNSTPFVLQLRMAVNVSVYSPNRIAYFVNNIIFAGALVDLDGVSVIPNANVNGNVANVAFPPFKQSNFTMPLELMYSVTSAQTVLTGGDKALNVFQARCGGGANGKLNLKYTVSVNLAILAWTGYKPSFSGSTSFPCSAIDAIELVSGYRISSAHTDSRSVGGHPLILASSPSETDHHNATMPGAAAVSAPCPLEQQRFPRQDIAAPFLVAAVLRLRKTASRRRHLRSHDYYTIAQSCFACFTIFEHLLAIMEAGGCCVLFAKSRSLVAVIIAPVSNY</sequence>
<dbReference type="AlphaFoldDB" id="A0A507FEI0"/>
<feature type="transmembrane region" description="Helical" evidence="3">
    <location>
        <begin position="671"/>
        <end position="692"/>
    </location>
</feature>
<dbReference type="EMBL" id="QEAP01000121">
    <property type="protein sequence ID" value="TPX74532.1"/>
    <property type="molecule type" value="Genomic_DNA"/>
</dbReference>
<feature type="region of interest" description="Disordered" evidence="2">
    <location>
        <begin position="302"/>
        <end position="355"/>
    </location>
</feature>
<keyword evidence="6" id="KW-1185">Reference proteome</keyword>
<protein>
    <recommendedName>
        <fullName evidence="4">WW domain-containing protein</fullName>
    </recommendedName>
</protein>
<dbReference type="InterPro" id="IPR016040">
    <property type="entry name" value="NAD(P)-bd_dom"/>
</dbReference>
<name>A0A507FEI0_9FUNG</name>
<evidence type="ECO:0000259" key="4">
    <source>
        <dbReference type="PROSITE" id="PS50020"/>
    </source>
</evidence>
<evidence type="ECO:0000256" key="3">
    <source>
        <dbReference type="SAM" id="Phobius"/>
    </source>
</evidence>
<dbReference type="CDD" id="cd00201">
    <property type="entry name" value="WW"/>
    <property type="match status" value="1"/>
</dbReference>
<dbReference type="PROSITE" id="PS50020">
    <property type="entry name" value="WW_DOMAIN_2"/>
    <property type="match status" value="1"/>
</dbReference>
<feature type="compositionally biased region" description="Low complexity" evidence="2">
    <location>
        <begin position="467"/>
        <end position="482"/>
    </location>
</feature>
<keyword evidence="3" id="KW-1133">Transmembrane helix</keyword>
<comment type="caution">
    <text evidence="5">The sequence shown here is derived from an EMBL/GenBank/DDBJ whole genome shotgun (WGS) entry which is preliminary data.</text>
</comment>
<proteinExistence type="inferred from homology"/>
<keyword evidence="3" id="KW-0812">Transmembrane</keyword>
<organism evidence="5 6">
    <name type="scientific">Chytriomyces confervae</name>
    <dbReference type="NCBI Taxonomy" id="246404"/>
    <lineage>
        <taxon>Eukaryota</taxon>
        <taxon>Fungi</taxon>
        <taxon>Fungi incertae sedis</taxon>
        <taxon>Chytridiomycota</taxon>
        <taxon>Chytridiomycota incertae sedis</taxon>
        <taxon>Chytridiomycetes</taxon>
        <taxon>Chytridiales</taxon>
        <taxon>Chytriomycetaceae</taxon>
        <taxon>Chytriomyces</taxon>
    </lineage>
</organism>
<feature type="region of interest" description="Disordered" evidence="2">
    <location>
        <begin position="539"/>
        <end position="650"/>
    </location>
</feature>
<feature type="region of interest" description="Disordered" evidence="2">
    <location>
        <begin position="466"/>
        <end position="493"/>
    </location>
</feature>
<dbReference type="InterPro" id="IPR001202">
    <property type="entry name" value="WW_dom"/>
</dbReference>
<evidence type="ECO:0000256" key="1">
    <source>
        <dbReference type="ARBA" id="ARBA00038376"/>
    </source>
</evidence>
<dbReference type="PANTHER" id="PTHR43355:SF2">
    <property type="entry name" value="FLAVIN REDUCTASE (NADPH)"/>
    <property type="match status" value="1"/>
</dbReference>
<dbReference type="Pfam" id="PF13460">
    <property type="entry name" value="NAD_binding_10"/>
    <property type="match status" value="1"/>
</dbReference>
<keyword evidence="3" id="KW-0472">Membrane</keyword>